<reference evidence="1 2" key="1">
    <citation type="submission" date="2018-07" db="EMBL/GenBank/DDBJ databases">
        <title>Genomic Encyclopedia of Type Strains, Phase IV (KMG-IV): sequencing the most valuable type-strain genomes for metagenomic binning, comparative biology and taxonomic classification.</title>
        <authorList>
            <person name="Goeker M."/>
        </authorList>
    </citation>
    <scope>NUCLEOTIDE SEQUENCE [LARGE SCALE GENOMIC DNA]</scope>
    <source>
        <strain evidence="1 2">DSM 27016</strain>
    </source>
</reference>
<dbReference type="InterPro" id="IPR025530">
    <property type="entry name" value="DUF4417"/>
</dbReference>
<dbReference type="Proteomes" id="UP000253034">
    <property type="component" value="Unassembled WGS sequence"/>
</dbReference>
<dbReference type="EMBL" id="QPJT01000047">
    <property type="protein sequence ID" value="RCX07887.1"/>
    <property type="molecule type" value="Genomic_DNA"/>
</dbReference>
<sequence length="345" mass="38642">MGRDIILSRCCDCENCIYYNTRCSGCSMCEAPLVCNENCTACSYTCRRRPGASYYYGLLSGLDTELLRNAAYHAPAYIPTVPSRINTGYNAEDLQVAAVHGGNFMSASGRAVSGVYASKGVHGALGLNPATKTILHFYVPDRTLEGFWDNRKDIYGHLKQMGFEFVIAPNFSVYEDSPRMEHILNIRRSMIVYNELMEAGVKAVPDVSWYEKKDLELWVGHIKNGGLKLISFSFQTVGPQKRATNAWKGYMLGLRYLCERIPEDVGIIIVGLSGRGRLKEVAKITGKRSVTVINTFAFMRAKSGRRYGSRELALGVTHDELFIQNVKEMNKRYMLLFGKTGLEPE</sequence>
<evidence type="ECO:0000313" key="2">
    <source>
        <dbReference type="Proteomes" id="UP000253034"/>
    </source>
</evidence>
<evidence type="ECO:0000313" key="1">
    <source>
        <dbReference type="EMBL" id="RCX07887.1"/>
    </source>
</evidence>
<dbReference type="AlphaFoldDB" id="A0A369AIA1"/>
<dbReference type="Pfam" id="PF14386">
    <property type="entry name" value="DUF4417"/>
    <property type="match status" value="1"/>
</dbReference>
<gene>
    <name evidence="1" type="ORF">DFR58_1477</name>
</gene>
<accession>A0A369AIA1</accession>
<proteinExistence type="predicted"/>
<name>A0A369AIA1_9FIRM</name>
<keyword evidence="2" id="KW-1185">Reference proteome</keyword>
<dbReference type="OrthoDB" id="9800801at2"/>
<dbReference type="RefSeq" id="WP_114300323.1">
    <property type="nucleotide sequence ID" value="NZ_QPJT01000047.1"/>
</dbReference>
<comment type="caution">
    <text evidence="1">The sequence shown here is derived from an EMBL/GenBank/DDBJ whole genome shotgun (WGS) entry which is preliminary data.</text>
</comment>
<organism evidence="1 2">
    <name type="scientific">Anaerobacterium chartisolvens</name>
    <dbReference type="NCBI Taxonomy" id="1297424"/>
    <lineage>
        <taxon>Bacteria</taxon>
        <taxon>Bacillati</taxon>
        <taxon>Bacillota</taxon>
        <taxon>Clostridia</taxon>
        <taxon>Eubacteriales</taxon>
        <taxon>Oscillospiraceae</taxon>
        <taxon>Anaerobacterium</taxon>
    </lineage>
</organism>
<protein>
    <submittedName>
        <fullName evidence="1">Uncharacterized protein DUF4417</fullName>
    </submittedName>
</protein>